<comment type="caution">
    <text evidence="1">The sequence shown here is derived from an EMBL/GenBank/DDBJ whole genome shotgun (WGS) entry which is preliminary data.</text>
</comment>
<gene>
    <name evidence="1" type="ORF">IM532_01300</name>
</gene>
<dbReference type="Proteomes" id="UP000608754">
    <property type="component" value="Unassembled WGS sequence"/>
</dbReference>
<dbReference type="RefSeq" id="WP_194181641.1">
    <property type="nucleotide sequence ID" value="NZ_JADGIK010000001.1"/>
</dbReference>
<accession>A0A8J7FRA5</accession>
<dbReference type="AlphaFoldDB" id="A0A8J7FRA5"/>
<organism evidence="1 2">
    <name type="scientific">Faecalibacter rhinopitheci</name>
    <dbReference type="NCBI Taxonomy" id="2779678"/>
    <lineage>
        <taxon>Bacteria</taxon>
        <taxon>Pseudomonadati</taxon>
        <taxon>Bacteroidota</taxon>
        <taxon>Flavobacteriia</taxon>
        <taxon>Flavobacteriales</taxon>
        <taxon>Weeksellaceae</taxon>
        <taxon>Faecalibacter</taxon>
    </lineage>
</organism>
<dbReference type="EMBL" id="JADGIK010000001">
    <property type="protein sequence ID" value="MBF0596112.1"/>
    <property type="molecule type" value="Genomic_DNA"/>
</dbReference>
<evidence type="ECO:0008006" key="3">
    <source>
        <dbReference type="Google" id="ProtNLM"/>
    </source>
</evidence>
<protein>
    <recommendedName>
        <fullName evidence="3">C1q domain-containing protein</fullName>
    </recommendedName>
</protein>
<name>A0A8J7FRA5_9FLAO</name>
<evidence type="ECO:0000313" key="2">
    <source>
        <dbReference type="Proteomes" id="UP000608754"/>
    </source>
</evidence>
<reference evidence="1" key="1">
    <citation type="submission" date="2020-10" db="EMBL/GenBank/DDBJ databases">
        <authorList>
            <person name="Lu T."/>
            <person name="Wang Q."/>
            <person name="Han X."/>
        </authorList>
    </citation>
    <scope>NUCLEOTIDE SEQUENCE</scope>
    <source>
        <strain evidence="1">WQ 117</strain>
    </source>
</reference>
<keyword evidence="2" id="KW-1185">Reference proteome</keyword>
<sequence>MRKTLFQIALLCGTISYAQVGIGTENPLATLHIKENRDAIDNVNNATSTDGIMIPKISKVELALKQPSAYNSSTHEGLIVYVNNITGTITGPSASMVDQINSIGFYYISTDGKWLPVSKKGLDPSDDAWVDNPINKRVELGTSSIGNLRMSGSEVVISDAGNLGINNTNPSKRLHVNLQNGVNSSDAFRITNLKSENLIDRTLVIDNNGFVGIRSDESVAGKIQRFPITKIQSVNAAETKPILIDPDTNSASNSINTITPAFTPSTTKTGISLPAGVYKLEIKIVGYFNNADVKNSVEVKTLVNGLEYSSQNYGSNTTIGTNNQNYNGFTTMDFIELKSPAEIDFVIKNNVNTFTVVDYIQDSNQRIYGSLILIQRLK</sequence>
<evidence type="ECO:0000313" key="1">
    <source>
        <dbReference type="EMBL" id="MBF0596112.1"/>
    </source>
</evidence>
<proteinExistence type="predicted"/>